<evidence type="ECO:0000256" key="2">
    <source>
        <dbReference type="SAM" id="SignalP"/>
    </source>
</evidence>
<proteinExistence type="predicted"/>
<dbReference type="RefSeq" id="WP_203761588.1">
    <property type="nucleotide sequence ID" value="NZ_BAAABO010000027.1"/>
</dbReference>
<evidence type="ECO:0008006" key="5">
    <source>
        <dbReference type="Google" id="ProtNLM"/>
    </source>
</evidence>
<dbReference type="EMBL" id="BOMI01000037">
    <property type="protein sequence ID" value="GID73671.1"/>
    <property type="molecule type" value="Genomic_DNA"/>
</dbReference>
<evidence type="ECO:0000313" key="3">
    <source>
        <dbReference type="EMBL" id="GID73671.1"/>
    </source>
</evidence>
<feature type="chain" id="PRO_5046416741" description="Antifreeze protein" evidence="2">
    <location>
        <begin position="22"/>
        <end position="137"/>
    </location>
</feature>
<gene>
    <name evidence="3" type="ORF">Ade02nite_23120</name>
</gene>
<protein>
    <recommendedName>
        <fullName evidence="5">Antifreeze protein</fullName>
    </recommendedName>
</protein>
<evidence type="ECO:0000313" key="4">
    <source>
        <dbReference type="Proteomes" id="UP000609879"/>
    </source>
</evidence>
<accession>A0ABQ3Y0Y6</accession>
<feature type="region of interest" description="Disordered" evidence="1">
    <location>
        <begin position="23"/>
        <end position="45"/>
    </location>
</feature>
<keyword evidence="4" id="KW-1185">Reference proteome</keyword>
<feature type="compositionally biased region" description="Low complexity" evidence="1">
    <location>
        <begin position="33"/>
        <end position="44"/>
    </location>
</feature>
<reference evidence="3 4" key="1">
    <citation type="submission" date="2021-01" db="EMBL/GenBank/DDBJ databases">
        <title>Whole genome shotgun sequence of Actinoplanes deccanensis NBRC 13994.</title>
        <authorList>
            <person name="Komaki H."/>
            <person name="Tamura T."/>
        </authorList>
    </citation>
    <scope>NUCLEOTIDE SEQUENCE [LARGE SCALE GENOMIC DNA]</scope>
    <source>
        <strain evidence="3 4">NBRC 13994</strain>
    </source>
</reference>
<sequence>MRQIAGLTALVALLLPAACSAESEPAPAPAFPPAASVESSASAELADDPPGTLACAALAGAVTDASLMERGVVAGIVEASATADAPVADAAQALLTAYRQAADAAGTESEPDAVAAVSAAAADMSSVCADSGLQTVG</sequence>
<keyword evidence="2" id="KW-0732">Signal</keyword>
<feature type="signal peptide" evidence="2">
    <location>
        <begin position="1"/>
        <end position="21"/>
    </location>
</feature>
<comment type="caution">
    <text evidence="3">The sequence shown here is derived from an EMBL/GenBank/DDBJ whole genome shotgun (WGS) entry which is preliminary data.</text>
</comment>
<dbReference type="Proteomes" id="UP000609879">
    <property type="component" value="Unassembled WGS sequence"/>
</dbReference>
<name>A0ABQ3Y0Y6_9ACTN</name>
<organism evidence="3 4">
    <name type="scientific">Paractinoplanes deccanensis</name>
    <dbReference type="NCBI Taxonomy" id="113561"/>
    <lineage>
        <taxon>Bacteria</taxon>
        <taxon>Bacillati</taxon>
        <taxon>Actinomycetota</taxon>
        <taxon>Actinomycetes</taxon>
        <taxon>Micromonosporales</taxon>
        <taxon>Micromonosporaceae</taxon>
        <taxon>Paractinoplanes</taxon>
    </lineage>
</organism>
<evidence type="ECO:0000256" key="1">
    <source>
        <dbReference type="SAM" id="MobiDB-lite"/>
    </source>
</evidence>